<dbReference type="RefSeq" id="WP_257532166.1">
    <property type="nucleotide sequence ID" value="NZ_JANKAS010000011.1"/>
</dbReference>
<dbReference type="SUPFAM" id="SSF52540">
    <property type="entry name" value="P-loop containing nucleoside triphosphate hydrolases"/>
    <property type="match status" value="1"/>
</dbReference>
<comment type="caution">
    <text evidence="9">The sequence shown here is derived from an EMBL/GenBank/DDBJ whole genome shotgun (WGS) entry which is preliminary data.</text>
</comment>
<dbReference type="PROSITE" id="PS00688">
    <property type="entry name" value="SIGMA54_INTERACT_3"/>
    <property type="match status" value="1"/>
</dbReference>
<dbReference type="InterPro" id="IPR002078">
    <property type="entry name" value="Sigma_54_int"/>
</dbReference>
<dbReference type="InterPro" id="IPR009057">
    <property type="entry name" value="Homeodomain-like_sf"/>
</dbReference>
<dbReference type="GO" id="GO:0005524">
    <property type="term" value="F:ATP binding"/>
    <property type="evidence" value="ECO:0007669"/>
    <property type="project" value="UniProtKB-KW"/>
</dbReference>
<dbReference type="AlphaFoldDB" id="A0AAE3HGA2"/>
<dbReference type="SMART" id="SM00091">
    <property type="entry name" value="PAS"/>
    <property type="match status" value="1"/>
</dbReference>
<evidence type="ECO:0000256" key="5">
    <source>
        <dbReference type="ARBA" id="ARBA00023163"/>
    </source>
</evidence>
<dbReference type="InterPro" id="IPR000700">
    <property type="entry name" value="PAS-assoc_C"/>
</dbReference>
<organism evidence="9 10">
    <name type="scientific">Irregularibacter muris</name>
    <dbReference type="NCBI Taxonomy" id="1796619"/>
    <lineage>
        <taxon>Bacteria</taxon>
        <taxon>Bacillati</taxon>
        <taxon>Bacillota</taxon>
        <taxon>Clostridia</taxon>
        <taxon>Eubacteriales</taxon>
        <taxon>Eubacteriaceae</taxon>
        <taxon>Irregularibacter</taxon>
    </lineage>
</organism>
<dbReference type="Gene3D" id="3.30.450.20">
    <property type="entry name" value="PAS domain"/>
    <property type="match status" value="1"/>
</dbReference>
<dbReference type="PROSITE" id="PS50045">
    <property type="entry name" value="SIGMA54_INTERACT_4"/>
    <property type="match status" value="1"/>
</dbReference>
<dbReference type="CDD" id="cd00009">
    <property type="entry name" value="AAA"/>
    <property type="match status" value="1"/>
</dbReference>
<dbReference type="Gene3D" id="1.10.8.60">
    <property type="match status" value="1"/>
</dbReference>
<dbReference type="InterPro" id="IPR025943">
    <property type="entry name" value="Sigma_54_int_dom_ATP-bd_2"/>
</dbReference>
<dbReference type="InterPro" id="IPR000014">
    <property type="entry name" value="PAS"/>
</dbReference>
<dbReference type="Gene3D" id="3.40.50.300">
    <property type="entry name" value="P-loop containing nucleotide triphosphate hydrolases"/>
    <property type="match status" value="1"/>
</dbReference>
<dbReference type="SUPFAM" id="SSF46689">
    <property type="entry name" value="Homeodomain-like"/>
    <property type="match status" value="1"/>
</dbReference>
<protein>
    <submittedName>
        <fullName evidence="9">Sigma 54-interacting transcriptional regulator</fullName>
    </submittedName>
</protein>
<evidence type="ECO:0000256" key="1">
    <source>
        <dbReference type="ARBA" id="ARBA00022741"/>
    </source>
</evidence>
<dbReference type="InterPro" id="IPR035965">
    <property type="entry name" value="PAS-like_dom_sf"/>
</dbReference>
<dbReference type="InterPro" id="IPR027417">
    <property type="entry name" value="P-loop_NTPase"/>
</dbReference>
<keyword evidence="2" id="KW-0067">ATP-binding</keyword>
<dbReference type="SMART" id="SM00382">
    <property type="entry name" value="AAA"/>
    <property type="match status" value="1"/>
</dbReference>
<dbReference type="InterPro" id="IPR058031">
    <property type="entry name" value="AAA_lid_NorR"/>
</dbReference>
<name>A0AAE3HGA2_9FIRM</name>
<feature type="domain" description="PAS" evidence="7">
    <location>
        <begin position="28"/>
        <end position="75"/>
    </location>
</feature>
<dbReference type="GO" id="GO:0043565">
    <property type="term" value="F:sequence-specific DNA binding"/>
    <property type="evidence" value="ECO:0007669"/>
    <property type="project" value="InterPro"/>
</dbReference>
<dbReference type="PANTHER" id="PTHR32071:SF57">
    <property type="entry name" value="C4-DICARBOXYLATE TRANSPORT TRANSCRIPTIONAL REGULATORY PROTEIN DCTD"/>
    <property type="match status" value="1"/>
</dbReference>
<dbReference type="Pfam" id="PF02954">
    <property type="entry name" value="HTH_8"/>
    <property type="match status" value="1"/>
</dbReference>
<evidence type="ECO:0000256" key="2">
    <source>
        <dbReference type="ARBA" id="ARBA00022840"/>
    </source>
</evidence>
<dbReference type="Gene3D" id="1.10.10.60">
    <property type="entry name" value="Homeodomain-like"/>
    <property type="match status" value="1"/>
</dbReference>
<dbReference type="Pfam" id="PF25601">
    <property type="entry name" value="AAA_lid_14"/>
    <property type="match status" value="1"/>
</dbReference>
<evidence type="ECO:0000256" key="4">
    <source>
        <dbReference type="ARBA" id="ARBA00023125"/>
    </source>
</evidence>
<evidence type="ECO:0000313" key="10">
    <source>
        <dbReference type="Proteomes" id="UP001205748"/>
    </source>
</evidence>
<dbReference type="FunFam" id="3.40.50.300:FF:000006">
    <property type="entry name" value="DNA-binding transcriptional regulator NtrC"/>
    <property type="match status" value="1"/>
</dbReference>
<sequence length="481" mass="55252">MYTYNKSIPSLKEKSGDQNKEIERMRFICKQLDAVIENSYDGIYITDGNANTILVNKSYEEITGVKGKDMLERNMKDIVKEGIISQSGTLLVLGKKKPVTIEQTFKNGKTVLVSSNPVFDEKNNINMVVTNVRDITKLNELTEKLVRNEEITKRYHSEIESIKSQARRYSKIITEDKNMLEIIRRAKKVASMNLTTLLLGESGVGKEVIARYIYENGNRRDKYFLKVNCGAIPVNLIESQLFGYEKGAFSGADKRGKMGIFETANGGTVFLDEIGELSLDMQVKFLRVLQENEIVRVGGTKPVKIDVRIIAATNKNLQDMVKRKLFREDLYYRLNVVPLNIPPLRERPKDIPLLIEHFLNQLNLKLGFNKKIDENVIKILTKYNWPGNIRELKNIITRLVAMSNSDLITPRDLPVEMDLSLTMPQVEFSTCGINLDKLIKQYEKNIMDRAYEKFNNVRDAANYLGMHPSTFVRKRKRYNCI</sequence>
<dbReference type="PROSITE" id="PS00676">
    <property type="entry name" value="SIGMA54_INTERACT_2"/>
    <property type="match status" value="1"/>
</dbReference>
<dbReference type="EMBL" id="JANKAS010000011">
    <property type="protein sequence ID" value="MCR1899621.1"/>
    <property type="molecule type" value="Genomic_DNA"/>
</dbReference>
<dbReference type="InterPro" id="IPR025944">
    <property type="entry name" value="Sigma_54_int_dom_CS"/>
</dbReference>
<reference evidence="9" key="1">
    <citation type="submission" date="2022-07" db="EMBL/GenBank/DDBJ databases">
        <title>Enhanced cultured diversity of the mouse gut microbiota enables custom-made synthetic communities.</title>
        <authorList>
            <person name="Afrizal A."/>
        </authorList>
    </citation>
    <scope>NUCLEOTIDE SEQUENCE</scope>
    <source>
        <strain evidence="9">DSM 28593</strain>
    </source>
</reference>
<dbReference type="Proteomes" id="UP001205748">
    <property type="component" value="Unassembled WGS sequence"/>
</dbReference>
<dbReference type="InterPro" id="IPR002197">
    <property type="entry name" value="HTH_Fis"/>
</dbReference>
<dbReference type="Pfam" id="PF00158">
    <property type="entry name" value="Sigma54_activat"/>
    <property type="match status" value="1"/>
</dbReference>
<dbReference type="PANTHER" id="PTHR32071">
    <property type="entry name" value="TRANSCRIPTIONAL REGULATORY PROTEIN"/>
    <property type="match status" value="1"/>
</dbReference>
<dbReference type="GO" id="GO:0006355">
    <property type="term" value="P:regulation of DNA-templated transcription"/>
    <property type="evidence" value="ECO:0007669"/>
    <property type="project" value="InterPro"/>
</dbReference>
<dbReference type="Pfam" id="PF13426">
    <property type="entry name" value="PAS_9"/>
    <property type="match status" value="1"/>
</dbReference>
<dbReference type="PROSITE" id="PS50113">
    <property type="entry name" value="PAC"/>
    <property type="match status" value="1"/>
</dbReference>
<dbReference type="InterPro" id="IPR003593">
    <property type="entry name" value="AAA+_ATPase"/>
</dbReference>
<gene>
    <name evidence="9" type="ORF">NSA47_11600</name>
</gene>
<keyword evidence="1" id="KW-0547">Nucleotide-binding</keyword>
<keyword evidence="5" id="KW-0804">Transcription</keyword>
<accession>A0AAE3HGA2</accession>
<evidence type="ECO:0000259" key="8">
    <source>
        <dbReference type="PROSITE" id="PS50113"/>
    </source>
</evidence>
<dbReference type="PROSITE" id="PS50112">
    <property type="entry name" value="PAS"/>
    <property type="match status" value="1"/>
</dbReference>
<feature type="domain" description="Sigma-54 factor interaction" evidence="6">
    <location>
        <begin position="172"/>
        <end position="401"/>
    </location>
</feature>
<evidence type="ECO:0000313" key="9">
    <source>
        <dbReference type="EMBL" id="MCR1899621.1"/>
    </source>
</evidence>
<keyword evidence="10" id="KW-1185">Reference proteome</keyword>
<dbReference type="SUPFAM" id="SSF55785">
    <property type="entry name" value="PYP-like sensor domain (PAS domain)"/>
    <property type="match status" value="1"/>
</dbReference>
<proteinExistence type="predicted"/>
<dbReference type="CDD" id="cd00130">
    <property type="entry name" value="PAS"/>
    <property type="match status" value="1"/>
</dbReference>
<evidence type="ECO:0000259" key="7">
    <source>
        <dbReference type="PROSITE" id="PS50112"/>
    </source>
</evidence>
<feature type="domain" description="PAC" evidence="8">
    <location>
        <begin position="95"/>
        <end position="147"/>
    </location>
</feature>
<evidence type="ECO:0000256" key="3">
    <source>
        <dbReference type="ARBA" id="ARBA00023015"/>
    </source>
</evidence>
<evidence type="ECO:0000259" key="6">
    <source>
        <dbReference type="PROSITE" id="PS50045"/>
    </source>
</evidence>
<keyword evidence="3" id="KW-0805">Transcription regulation</keyword>
<keyword evidence="4" id="KW-0238">DNA-binding</keyword>
<dbReference type="NCBIfam" id="TIGR00229">
    <property type="entry name" value="sensory_box"/>
    <property type="match status" value="1"/>
</dbReference>